<protein>
    <submittedName>
        <fullName evidence="1">Uncharacterized protein</fullName>
    </submittedName>
</protein>
<dbReference type="PANTHER" id="PTHR31325">
    <property type="entry name" value="OS01G0798800 PROTEIN-RELATED"/>
    <property type="match status" value="1"/>
</dbReference>
<name>A0A921QD99_SORBI</name>
<dbReference type="Proteomes" id="UP000807115">
    <property type="component" value="Chromosome 8"/>
</dbReference>
<evidence type="ECO:0000313" key="1">
    <source>
        <dbReference type="EMBL" id="KAG0519678.1"/>
    </source>
</evidence>
<organism evidence="1 2">
    <name type="scientific">Sorghum bicolor</name>
    <name type="common">Sorghum</name>
    <name type="synonym">Sorghum vulgare</name>
    <dbReference type="NCBI Taxonomy" id="4558"/>
    <lineage>
        <taxon>Eukaryota</taxon>
        <taxon>Viridiplantae</taxon>
        <taxon>Streptophyta</taxon>
        <taxon>Embryophyta</taxon>
        <taxon>Tracheophyta</taxon>
        <taxon>Spermatophyta</taxon>
        <taxon>Magnoliopsida</taxon>
        <taxon>Liliopsida</taxon>
        <taxon>Poales</taxon>
        <taxon>Poaceae</taxon>
        <taxon>PACMAD clade</taxon>
        <taxon>Panicoideae</taxon>
        <taxon>Andropogonodae</taxon>
        <taxon>Andropogoneae</taxon>
        <taxon>Sorghinae</taxon>
        <taxon>Sorghum</taxon>
    </lineage>
</organism>
<evidence type="ECO:0000313" key="2">
    <source>
        <dbReference type="Proteomes" id="UP000807115"/>
    </source>
</evidence>
<dbReference type="EMBL" id="CM027687">
    <property type="protein sequence ID" value="KAG0519678.1"/>
    <property type="molecule type" value="Genomic_DNA"/>
</dbReference>
<dbReference type="AlphaFoldDB" id="A0A921QD99"/>
<accession>A0A921QD99</accession>
<proteinExistence type="predicted"/>
<sequence>MYPLQEYVKRAKAFAEDFAQEQKDEGEVQGGGIIHVLFVNLWRFYQRRKEEYGTMTREERRRKYLEQMKRLEEQGDNSHSHEPFLRLRERWPEMVTQYSLIQFFARNKRHSKKMWIVTKLGCKDFLDQHWCMESCFSSARITKLVLQYLKDGWKEKIQDAASYLRFNDHSSHWVLEHNHYSSQILGMMSIKRPFDESVLLWHMATDFCFFLSSVSEHRCAFAEGPTILTCLRDELIVIDEATRRELEARSARSSGCRQELTKCKAVQCRQMSNYMVYLLFVNPEC</sequence>
<reference evidence="1" key="1">
    <citation type="journal article" date="2019" name="BMC Genomics">
        <title>A new reference genome for Sorghum bicolor reveals high levels of sequence similarity between sweet and grain genotypes: implications for the genetics of sugar metabolism.</title>
        <authorList>
            <person name="Cooper E.A."/>
            <person name="Brenton Z.W."/>
            <person name="Flinn B.S."/>
            <person name="Jenkins J."/>
            <person name="Shu S."/>
            <person name="Flowers D."/>
            <person name="Luo F."/>
            <person name="Wang Y."/>
            <person name="Xia P."/>
            <person name="Barry K."/>
            <person name="Daum C."/>
            <person name="Lipzen A."/>
            <person name="Yoshinaga Y."/>
            <person name="Schmutz J."/>
            <person name="Saski C."/>
            <person name="Vermerris W."/>
            <person name="Kresovich S."/>
        </authorList>
    </citation>
    <scope>NUCLEOTIDE SEQUENCE</scope>
</reference>
<gene>
    <name evidence="1" type="ORF">BDA96_08G007800</name>
</gene>
<comment type="caution">
    <text evidence="1">The sequence shown here is derived from an EMBL/GenBank/DDBJ whole genome shotgun (WGS) entry which is preliminary data.</text>
</comment>
<reference evidence="1" key="2">
    <citation type="submission" date="2020-10" db="EMBL/GenBank/DDBJ databases">
        <authorList>
            <person name="Cooper E.A."/>
            <person name="Brenton Z.W."/>
            <person name="Flinn B.S."/>
            <person name="Jenkins J."/>
            <person name="Shu S."/>
            <person name="Flowers D."/>
            <person name="Luo F."/>
            <person name="Wang Y."/>
            <person name="Xia P."/>
            <person name="Barry K."/>
            <person name="Daum C."/>
            <person name="Lipzen A."/>
            <person name="Yoshinaga Y."/>
            <person name="Schmutz J."/>
            <person name="Saski C."/>
            <person name="Vermerris W."/>
            <person name="Kresovich S."/>
        </authorList>
    </citation>
    <scope>NUCLEOTIDE SEQUENCE</scope>
</reference>